<dbReference type="Proteomes" id="UP000831796">
    <property type="component" value="Chromosome"/>
</dbReference>
<proteinExistence type="predicted"/>
<evidence type="ECO:0000313" key="1">
    <source>
        <dbReference type="EMBL" id="UOQ70442.1"/>
    </source>
</evidence>
<organism evidence="1 2">
    <name type="scientific">Hymenobacter cellulosilyticus</name>
    <dbReference type="NCBI Taxonomy" id="2932248"/>
    <lineage>
        <taxon>Bacteria</taxon>
        <taxon>Pseudomonadati</taxon>
        <taxon>Bacteroidota</taxon>
        <taxon>Cytophagia</taxon>
        <taxon>Cytophagales</taxon>
        <taxon>Hymenobacteraceae</taxon>
        <taxon>Hymenobacter</taxon>
    </lineage>
</organism>
<keyword evidence="2" id="KW-1185">Reference proteome</keyword>
<accession>A0A8T9Q0P2</accession>
<dbReference type="RefSeq" id="WP_244673864.1">
    <property type="nucleotide sequence ID" value="NZ_CP095046.1"/>
</dbReference>
<protein>
    <submittedName>
        <fullName evidence="1">Uncharacterized protein</fullName>
    </submittedName>
</protein>
<evidence type="ECO:0000313" key="2">
    <source>
        <dbReference type="Proteomes" id="UP000831796"/>
    </source>
</evidence>
<dbReference type="AlphaFoldDB" id="A0A8T9Q0P2"/>
<sequence length="229" mass="25670">MKQCRNLLSQQGRRPGTALVTGIVLGKAELSKSSLHPFYSTHYAKRYSYPFRNGPAGGRQPALGLLRQKRGAGPTPDPTPTYELSHYFYYPATNGGAAIIHPKQDITGEARLFPTVLALDFVAKPDMPHFEIERAQLKPDWKGQYSLKSRAQPANPVFVSYSYHTDGYRIFRFSNFTQVLTGHVTITAYDAKRQLISGNYEVTAPRKPTRWWFPSATSATSQSTVLSRI</sequence>
<dbReference type="EMBL" id="CP095046">
    <property type="protein sequence ID" value="UOQ70442.1"/>
    <property type="molecule type" value="Genomic_DNA"/>
</dbReference>
<name>A0A8T9Q0P2_9BACT</name>
<reference evidence="1" key="1">
    <citation type="submission" date="2022-04" db="EMBL/GenBank/DDBJ databases">
        <title>Hymenobacter sp. isolated from the air.</title>
        <authorList>
            <person name="Won M."/>
            <person name="Lee C.-M."/>
            <person name="Woen H.-Y."/>
            <person name="Kwon S.-W."/>
        </authorList>
    </citation>
    <scope>NUCLEOTIDE SEQUENCE</scope>
    <source>
        <strain evidence="1">5116S-3</strain>
    </source>
</reference>
<dbReference type="KEGG" id="hcu:MUN79_17085"/>
<gene>
    <name evidence="1" type="ORF">MUN79_17085</name>
</gene>